<evidence type="ECO:0000313" key="2">
    <source>
        <dbReference type="Proteomes" id="UP000317165"/>
    </source>
</evidence>
<dbReference type="AlphaFoldDB" id="A0A552Q2X2"/>
<dbReference type="Proteomes" id="UP000317165">
    <property type="component" value="Unassembled WGS sequence"/>
</dbReference>
<comment type="caution">
    <text evidence="1">The sequence shown here is derived from an EMBL/GenBank/DDBJ whole genome shotgun (WGS) entry which is preliminary data.</text>
</comment>
<evidence type="ECO:0000313" key="1">
    <source>
        <dbReference type="EMBL" id="TRV63572.1"/>
    </source>
</evidence>
<gene>
    <name evidence="1" type="ORF">EWV53_08320</name>
</gene>
<accession>A0A552Q2X2</accession>
<organism evidence="1 2">
    <name type="scientific">Microcystis panniformis Mp_MB_F_20051200_S9</name>
    <dbReference type="NCBI Taxonomy" id="2486223"/>
    <lineage>
        <taxon>Bacteria</taxon>
        <taxon>Bacillati</taxon>
        <taxon>Cyanobacteriota</taxon>
        <taxon>Cyanophyceae</taxon>
        <taxon>Oscillatoriophycideae</taxon>
        <taxon>Chroococcales</taxon>
        <taxon>Microcystaceae</taxon>
        <taxon>Microcystis</taxon>
    </lineage>
</organism>
<name>A0A552Q2X2_9CHRO</name>
<protein>
    <submittedName>
        <fullName evidence="1">Uncharacterized protein</fullName>
    </submittedName>
</protein>
<proteinExistence type="predicted"/>
<sequence length="69" mass="7989">MKETISIDLVSTQKPEEPDLVDLCHPIEPYQVTKNLKFSPQSLQSLALFDFKKVQKCYPTRFSDLFSKP</sequence>
<dbReference type="EMBL" id="SFAC01000100">
    <property type="protein sequence ID" value="TRV63572.1"/>
    <property type="molecule type" value="Genomic_DNA"/>
</dbReference>
<reference evidence="1 2" key="1">
    <citation type="submission" date="2019-01" db="EMBL/GenBank/DDBJ databases">
        <title>Coherence of Microcystis species and biogeography revealed through population genomics.</title>
        <authorList>
            <person name="Perez-Carrascal O.M."/>
            <person name="Terrat Y."/>
            <person name="Giani A."/>
            <person name="Fortin N."/>
            <person name="Tromas N."/>
            <person name="Shapiro B.J."/>
        </authorList>
    </citation>
    <scope>NUCLEOTIDE SEQUENCE [LARGE SCALE GENOMIC DNA]</scope>
    <source>
        <strain evidence="1">Mp_MB_F_20051200_S9</strain>
    </source>
</reference>